<dbReference type="SUPFAM" id="SSF50692">
    <property type="entry name" value="ADC-like"/>
    <property type="match status" value="1"/>
</dbReference>
<evidence type="ECO:0000256" key="10">
    <source>
        <dbReference type="ARBA" id="ARBA00023063"/>
    </source>
</evidence>
<dbReference type="SUPFAM" id="SSF53706">
    <property type="entry name" value="Formate dehydrogenase/DMSO reductase, domains 1-3"/>
    <property type="match status" value="1"/>
</dbReference>
<evidence type="ECO:0000256" key="6">
    <source>
        <dbReference type="ARBA" id="ARBA00022723"/>
    </source>
</evidence>
<keyword evidence="8" id="KW-0408">Iron</keyword>
<dbReference type="InterPro" id="IPR007419">
    <property type="entry name" value="BFD-like_2Fe2S-bd_dom"/>
</dbReference>
<evidence type="ECO:0000256" key="3">
    <source>
        <dbReference type="ARBA" id="ARBA00008747"/>
    </source>
</evidence>
<reference evidence="12" key="2">
    <citation type="submission" date="2021-08" db="EMBL/GenBank/DDBJ databases">
        <authorList>
            <person name="Tani A."/>
            <person name="Ola A."/>
            <person name="Ogura Y."/>
            <person name="Katsura K."/>
            <person name="Hayashi T."/>
        </authorList>
    </citation>
    <scope>NUCLEOTIDE SEQUENCE</scope>
    <source>
        <strain evidence="12">KCTC 52305</strain>
    </source>
</reference>
<evidence type="ECO:0000256" key="8">
    <source>
        <dbReference type="ARBA" id="ARBA00023004"/>
    </source>
</evidence>
<dbReference type="EMBL" id="BPQH01000018">
    <property type="protein sequence ID" value="GJD52342.1"/>
    <property type="molecule type" value="Genomic_DNA"/>
</dbReference>
<reference evidence="12" key="1">
    <citation type="journal article" date="2021" name="Front. Microbiol.">
        <title>Comprehensive Comparative Genomics and Phenotyping of Methylobacterium Species.</title>
        <authorList>
            <person name="Alessa O."/>
            <person name="Ogura Y."/>
            <person name="Fujitani Y."/>
            <person name="Takami H."/>
            <person name="Hayashi T."/>
            <person name="Sahin N."/>
            <person name="Tani A."/>
        </authorList>
    </citation>
    <scope>NUCLEOTIDE SEQUENCE</scope>
    <source>
        <strain evidence="12">KCTC 52305</strain>
    </source>
</reference>
<dbReference type="Gene3D" id="2.40.40.20">
    <property type="match status" value="1"/>
</dbReference>
<keyword evidence="9" id="KW-0411">Iron-sulfur</keyword>
<evidence type="ECO:0000256" key="7">
    <source>
        <dbReference type="ARBA" id="ARBA00023002"/>
    </source>
</evidence>
<proteinExistence type="inferred from homology"/>
<dbReference type="InterPro" id="IPR006656">
    <property type="entry name" value="Mopterin_OxRdtase"/>
</dbReference>
<evidence type="ECO:0000313" key="12">
    <source>
        <dbReference type="EMBL" id="GJD52342.1"/>
    </source>
</evidence>
<evidence type="ECO:0000256" key="5">
    <source>
        <dbReference type="ARBA" id="ARBA00022505"/>
    </source>
</evidence>
<dbReference type="Pfam" id="PF04879">
    <property type="entry name" value="Molybdop_Fe4S4"/>
    <property type="match status" value="1"/>
</dbReference>
<dbReference type="Gene3D" id="2.20.25.90">
    <property type="entry name" value="ADC-like domains"/>
    <property type="match status" value="1"/>
</dbReference>
<dbReference type="InterPro" id="IPR027467">
    <property type="entry name" value="MopterinOxRdtase_cofactor_BS"/>
</dbReference>
<keyword evidence="4" id="KW-0004">4Fe-4S</keyword>
<comment type="cofactor">
    <cofactor evidence="2">
        <name>[4Fe-4S] cluster</name>
        <dbReference type="ChEBI" id="CHEBI:49883"/>
    </cofactor>
</comment>
<dbReference type="PANTHER" id="PTHR43105">
    <property type="entry name" value="RESPIRATORY NITRATE REDUCTASE"/>
    <property type="match status" value="1"/>
</dbReference>
<evidence type="ECO:0000256" key="1">
    <source>
        <dbReference type="ARBA" id="ARBA00001942"/>
    </source>
</evidence>
<protein>
    <submittedName>
        <fullName evidence="12">Nitrate reductase</fullName>
    </submittedName>
</protein>
<dbReference type="RefSeq" id="WP_128563343.1">
    <property type="nucleotide sequence ID" value="NZ_BPQH01000018.1"/>
</dbReference>
<keyword evidence="13" id="KW-1185">Reference proteome</keyword>
<dbReference type="CDD" id="cd02791">
    <property type="entry name" value="MopB_CT_Nitrate-R-NapA-like"/>
    <property type="match status" value="1"/>
</dbReference>
<comment type="caution">
    <text evidence="12">The sequence shown here is derived from an EMBL/GenBank/DDBJ whole genome shotgun (WGS) entry which is preliminary data.</text>
</comment>
<sequence length="893" mass="94625">MNLHVPALGPEADPVRTTCPYCGVGCGVLARPDGQGGASVAGDPAHPANHGRLCSKGSTLGETLSLDDRVLHPAIAGRRVGWDEALDAVADGLRRTAEAHGPESVAFYLSGQLLTEDYYVANKLAKGFIGTPHVDTNSRLCMSSAVAAHRRAFGSDTVPGCYEDLDEADLLVLVGSNTAWCHPILFRRMLDARTKRGTKIVVIDPRRTQTGEEADLFLGLRPGTDTALFSGLLVHLSDHGALDARYIADHTAGFEPALERARQIAPDAAATARATGLGEAEVGTFFALFRATPRVVTAFSQGVNQSAQGTDKANAIINCHLATGRIGTPGTGPFSLTGQPNAMGGREVGGLANMLAAHMHFAPEEVDLVRRFWSAPRIITGEGLKAVPLFEAIERGKIKALWVMGTNPAVSMPRADRVRAALGRLDTFVVSEVAAGTDTVRARNAIVLPALAWGEKDGTVTNSERRITRQRTFLKAPGEARADWWILAQVGRRLGHAKQFAWPTVAAVFREHAALSEFENRGSRDFDIGGLADLSDAAYEAAAPVQWPLTRKAKAGERRLFASGGFYTRDRRARFVAVQKPALADATSDAFPLRLNTGRVRDHWHTLTRTGKSPRLSAHRAVPFVEIHPDDAARAGVADGDLARVRTPHGAAVLEVTVTPGAQAGMLFAPMHWSEANTSDGRVGALAQGAADPVSGQPELKATPASLTPEPYRSRGYLITRAAVPAPHGWWWARAIVEGGSGLIFASQEGAAEAALLMRELFPEAAFSEYADPARGVYRGAAFRDGRLLGALALAPAAERPSWEAAKAFFRTQELLEPPARRALISGRAESAGSGPLVCACHTVGLDVIRGAVADGARSVEAVGAACKAGTNCGSCIPEIRELLAAALAPSPA</sequence>
<evidence type="ECO:0000256" key="9">
    <source>
        <dbReference type="ARBA" id="ARBA00023014"/>
    </source>
</evidence>
<dbReference type="Pfam" id="PF01568">
    <property type="entry name" value="Molydop_binding"/>
    <property type="match status" value="1"/>
</dbReference>
<dbReference type="CDD" id="cd02754">
    <property type="entry name" value="MopB_Nitrate-R-NapA-like"/>
    <property type="match status" value="1"/>
</dbReference>
<evidence type="ECO:0000256" key="2">
    <source>
        <dbReference type="ARBA" id="ARBA00001966"/>
    </source>
</evidence>
<evidence type="ECO:0000256" key="4">
    <source>
        <dbReference type="ARBA" id="ARBA00022485"/>
    </source>
</evidence>
<dbReference type="SMART" id="SM00926">
    <property type="entry name" value="Molybdop_Fe4S4"/>
    <property type="match status" value="1"/>
</dbReference>
<gene>
    <name evidence="12" type="primary">nasA_2</name>
    <name evidence="12" type="ORF">OPKNFCMD_5107</name>
</gene>
<dbReference type="InterPro" id="IPR006657">
    <property type="entry name" value="MoPterin_dinucl-bd_dom"/>
</dbReference>
<keyword evidence="10" id="KW-0534">Nitrate assimilation</keyword>
<name>A0ABQ4R6F9_9HYPH</name>
<dbReference type="Proteomes" id="UP001055167">
    <property type="component" value="Unassembled WGS sequence"/>
</dbReference>
<organism evidence="12 13">
    <name type="scientific">Methylobacterium crusticola</name>
    <dbReference type="NCBI Taxonomy" id="1697972"/>
    <lineage>
        <taxon>Bacteria</taxon>
        <taxon>Pseudomonadati</taxon>
        <taxon>Pseudomonadota</taxon>
        <taxon>Alphaproteobacteria</taxon>
        <taxon>Hyphomicrobiales</taxon>
        <taxon>Methylobacteriaceae</taxon>
        <taxon>Methylobacterium</taxon>
    </lineage>
</organism>
<evidence type="ECO:0000259" key="11">
    <source>
        <dbReference type="PROSITE" id="PS51669"/>
    </source>
</evidence>
<keyword evidence="7" id="KW-0560">Oxidoreductase</keyword>
<accession>A0ABQ4R6F9</accession>
<comment type="similarity">
    <text evidence="3">Belongs to the prokaryotic molybdopterin-containing oxidoreductase family. NasA/NapA/NarB subfamily.</text>
</comment>
<dbReference type="InterPro" id="IPR050123">
    <property type="entry name" value="Prok_molybdopt-oxidoreductase"/>
</dbReference>
<dbReference type="Gene3D" id="3.40.228.10">
    <property type="entry name" value="Dimethylsulfoxide Reductase, domain 2"/>
    <property type="match status" value="1"/>
</dbReference>
<dbReference type="InterPro" id="IPR041957">
    <property type="entry name" value="CT_Nitrate-R-NapA-like"/>
</dbReference>
<dbReference type="PANTHER" id="PTHR43105:SF9">
    <property type="entry name" value="NADPH-FE(3+) OXIDOREDUCTASE SUBUNIT ALPHA"/>
    <property type="match status" value="1"/>
</dbReference>
<keyword evidence="5" id="KW-0500">Molybdenum</keyword>
<dbReference type="InterPro" id="IPR006963">
    <property type="entry name" value="Mopterin_OxRdtase_4Fe-4S_dom"/>
</dbReference>
<keyword evidence="6" id="KW-0479">Metal-binding</keyword>
<dbReference type="InterPro" id="IPR041854">
    <property type="entry name" value="BFD-like_2Fe2S-bd_dom_sf"/>
</dbReference>
<dbReference type="Gene3D" id="1.10.10.1100">
    <property type="entry name" value="BFD-like [2Fe-2S]-binding domain"/>
    <property type="match status" value="1"/>
</dbReference>
<dbReference type="PROSITE" id="PS00551">
    <property type="entry name" value="MOLYBDOPTERIN_PROK_1"/>
    <property type="match status" value="1"/>
</dbReference>
<dbReference type="Pfam" id="PF00384">
    <property type="entry name" value="Molybdopterin"/>
    <property type="match status" value="1"/>
</dbReference>
<evidence type="ECO:0000313" key="13">
    <source>
        <dbReference type="Proteomes" id="UP001055167"/>
    </source>
</evidence>
<dbReference type="Gene3D" id="3.40.50.740">
    <property type="match status" value="1"/>
</dbReference>
<dbReference type="InterPro" id="IPR009010">
    <property type="entry name" value="Asp_de-COase-like_dom_sf"/>
</dbReference>
<dbReference type="PROSITE" id="PS51669">
    <property type="entry name" value="4FE4S_MOW_BIS_MGD"/>
    <property type="match status" value="1"/>
</dbReference>
<dbReference type="Pfam" id="PF04324">
    <property type="entry name" value="Fer2_BFD"/>
    <property type="match status" value="1"/>
</dbReference>
<feature type="domain" description="4Fe-4S Mo/W bis-MGD-type" evidence="11">
    <location>
        <begin position="12"/>
        <end position="68"/>
    </location>
</feature>
<comment type="cofactor">
    <cofactor evidence="1">
        <name>Mo-bis(molybdopterin guanine dinucleotide)</name>
        <dbReference type="ChEBI" id="CHEBI:60539"/>
    </cofactor>
</comment>